<dbReference type="AlphaFoldDB" id="A0A3B4YZL1"/>
<reference evidence="5" key="1">
    <citation type="submission" date="2025-08" db="UniProtKB">
        <authorList>
            <consortium name="Ensembl"/>
        </authorList>
    </citation>
    <scope>IDENTIFICATION</scope>
</reference>
<protein>
    <recommendedName>
        <fullName evidence="4">AIG1-type G domain-containing protein</fullName>
    </recommendedName>
</protein>
<dbReference type="Proteomes" id="UP000261360">
    <property type="component" value="Unplaced"/>
</dbReference>
<dbReference type="PANTHER" id="PTHR10903:SF139">
    <property type="entry name" value="GTPASE IMAP FAMILY MEMBER 4 ISOFORM X1"/>
    <property type="match status" value="1"/>
</dbReference>
<evidence type="ECO:0000256" key="2">
    <source>
        <dbReference type="ARBA" id="ARBA00022741"/>
    </source>
</evidence>
<evidence type="ECO:0000313" key="5">
    <source>
        <dbReference type="Ensembl" id="ENSSLDP00000033501.1"/>
    </source>
</evidence>
<dbReference type="InterPro" id="IPR006703">
    <property type="entry name" value="G_AIG1"/>
</dbReference>
<dbReference type="GO" id="GO:0005525">
    <property type="term" value="F:GTP binding"/>
    <property type="evidence" value="ECO:0007669"/>
    <property type="project" value="UniProtKB-KW"/>
</dbReference>
<dbReference type="SUPFAM" id="SSF52540">
    <property type="entry name" value="P-loop containing nucleoside triphosphate hydrolases"/>
    <property type="match status" value="1"/>
</dbReference>
<keyword evidence="2" id="KW-0547">Nucleotide-binding</keyword>
<proteinExistence type="inferred from homology"/>
<sequence length="279" mass="32113">RCTLAWIHSQAQPAQDPPLEEPHWISFSQPLRIVLIGGREIHGNPSHKSATGNIILGKSVFETNRRTAQSVVGQLEVHGRKVTVVDTPGWWWHYPLENTPKLDQIEITNSVYLYTPGPHAFLLVIPVGLSFPQIFKHSLEEHLTLFPEGVFNHTIVLFTAEAPCWRTVEEHIESEGGLQWLVERCGNMYHVLDNMKCSDEMQVTELLEKIEQMWAGNKNPHYEVDLLRAEEIEARKEAEDKMAKRIRHTTQRQSRILRELFKGKGKIFMSLIFNLVTIL</sequence>
<feature type="domain" description="AIG1-type G" evidence="4">
    <location>
        <begin position="32"/>
        <end position="235"/>
    </location>
</feature>
<dbReference type="Pfam" id="PF04548">
    <property type="entry name" value="AIG1"/>
    <property type="match status" value="1"/>
</dbReference>
<organism evidence="5 6">
    <name type="scientific">Seriola lalandi dorsalis</name>
    <dbReference type="NCBI Taxonomy" id="1841481"/>
    <lineage>
        <taxon>Eukaryota</taxon>
        <taxon>Metazoa</taxon>
        <taxon>Chordata</taxon>
        <taxon>Craniata</taxon>
        <taxon>Vertebrata</taxon>
        <taxon>Euteleostomi</taxon>
        <taxon>Actinopterygii</taxon>
        <taxon>Neopterygii</taxon>
        <taxon>Teleostei</taxon>
        <taxon>Neoteleostei</taxon>
        <taxon>Acanthomorphata</taxon>
        <taxon>Carangaria</taxon>
        <taxon>Carangiformes</taxon>
        <taxon>Carangidae</taxon>
        <taxon>Seriola</taxon>
    </lineage>
</organism>
<keyword evidence="6" id="KW-1185">Reference proteome</keyword>
<evidence type="ECO:0000256" key="3">
    <source>
        <dbReference type="ARBA" id="ARBA00023134"/>
    </source>
</evidence>
<dbReference type="PANTHER" id="PTHR10903">
    <property type="entry name" value="GTPASE, IMAP FAMILY MEMBER-RELATED"/>
    <property type="match status" value="1"/>
</dbReference>
<reference evidence="5" key="2">
    <citation type="submission" date="2025-09" db="UniProtKB">
        <authorList>
            <consortium name="Ensembl"/>
        </authorList>
    </citation>
    <scope>IDENTIFICATION</scope>
</reference>
<evidence type="ECO:0000313" key="6">
    <source>
        <dbReference type="Proteomes" id="UP000261360"/>
    </source>
</evidence>
<comment type="similarity">
    <text evidence="1">Belongs to the TRAFAC class TrmE-Era-EngA-EngB-Septin-like GTPase superfamily. AIG1/Toc34/Toc159-like paraseptin GTPase family. IAN subfamily.</text>
</comment>
<dbReference type="GeneTree" id="ENSGT00940000162556"/>
<dbReference type="Ensembl" id="ENSSLDT00000034430.1">
    <property type="protein sequence ID" value="ENSSLDP00000033501.1"/>
    <property type="gene ID" value="ENSSLDG00000025624.1"/>
</dbReference>
<evidence type="ECO:0000259" key="4">
    <source>
        <dbReference type="Pfam" id="PF04548"/>
    </source>
</evidence>
<dbReference type="Gene3D" id="3.40.50.300">
    <property type="entry name" value="P-loop containing nucleotide triphosphate hydrolases"/>
    <property type="match status" value="1"/>
</dbReference>
<evidence type="ECO:0000256" key="1">
    <source>
        <dbReference type="ARBA" id="ARBA00008535"/>
    </source>
</evidence>
<dbReference type="InterPro" id="IPR027417">
    <property type="entry name" value="P-loop_NTPase"/>
</dbReference>
<dbReference type="InterPro" id="IPR045058">
    <property type="entry name" value="GIMA/IAN/Toc"/>
</dbReference>
<keyword evidence="3" id="KW-0342">GTP-binding</keyword>
<accession>A0A3B4YZL1</accession>
<name>A0A3B4YZL1_SERLL</name>